<dbReference type="AlphaFoldDB" id="A0A1L7XQK0"/>
<accession>A0A1L7XQK0</accession>
<evidence type="ECO:0000256" key="9">
    <source>
        <dbReference type="SAM" id="MobiDB-lite"/>
    </source>
</evidence>
<protein>
    <submittedName>
        <fullName evidence="11">Related to nucleoside transporter</fullName>
    </submittedName>
</protein>
<dbReference type="InterPro" id="IPR026030">
    <property type="entry name" value="Pur-cyt_permease_Fcy2/21/22"/>
</dbReference>
<evidence type="ECO:0000256" key="8">
    <source>
        <dbReference type="PIRNR" id="PIRNR002744"/>
    </source>
</evidence>
<organism evidence="11 12">
    <name type="scientific">Phialocephala subalpina</name>
    <dbReference type="NCBI Taxonomy" id="576137"/>
    <lineage>
        <taxon>Eukaryota</taxon>
        <taxon>Fungi</taxon>
        <taxon>Dikarya</taxon>
        <taxon>Ascomycota</taxon>
        <taxon>Pezizomycotina</taxon>
        <taxon>Leotiomycetes</taxon>
        <taxon>Helotiales</taxon>
        <taxon>Mollisiaceae</taxon>
        <taxon>Phialocephala</taxon>
        <taxon>Phialocephala fortinii species complex</taxon>
    </lineage>
</organism>
<reference evidence="11 12" key="1">
    <citation type="submission" date="2016-03" db="EMBL/GenBank/DDBJ databases">
        <authorList>
            <person name="Ploux O."/>
        </authorList>
    </citation>
    <scope>NUCLEOTIDE SEQUENCE [LARGE SCALE GENOMIC DNA]</scope>
    <source>
        <strain evidence="11 12">UAMH 11012</strain>
    </source>
</reference>
<feature type="transmembrane region" description="Helical" evidence="10">
    <location>
        <begin position="381"/>
        <end position="398"/>
    </location>
</feature>
<evidence type="ECO:0000256" key="10">
    <source>
        <dbReference type="SAM" id="Phobius"/>
    </source>
</evidence>
<dbReference type="EMBL" id="FJOG01000043">
    <property type="protein sequence ID" value="CZR67289.1"/>
    <property type="molecule type" value="Genomic_DNA"/>
</dbReference>
<keyword evidence="7 8" id="KW-0472">Membrane</keyword>
<dbReference type="PANTHER" id="PTHR31806">
    <property type="entry name" value="PURINE-CYTOSINE PERMEASE FCY2-RELATED"/>
    <property type="match status" value="1"/>
</dbReference>
<feature type="region of interest" description="Disordered" evidence="9">
    <location>
        <begin position="1"/>
        <end position="39"/>
    </location>
</feature>
<evidence type="ECO:0000313" key="11">
    <source>
        <dbReference type="EMBL" id="CZR67289.1"/>
    </source>
</evidence>
<evidence type="ECO:0000313" key="12">
    <source>
        <dbReference type="Proteomes" id="UP000184330"/>
    </source>
</evidence>
<dbReference type="InterPro" id="IPR001248">
    <property type="entry name" value="Pur-cyt_permease"/>
</dbReference>
<dbReference type="OrthoDB" id="5428495at2759"/>
<keyword evidence="12" id="KW-1185">Reference proteome</keyword>
<keyword evidence="3 8" id="KW-0813">Transport</keyword>
<evidence type="ECO:0000256" key="1">
    <source>
        <dbReference type="ARBA" id="ARBA00004141"/>
    </source>
</evidence>
<feature type="transmembrane region" description="Helical" evidence="10">
    <location>
        <begin position="410"/>
        <end position="432"/>
    </location>
</feature>
<dbReference type="PANTHER" id="PTHR31806:SF7">
    <property type="entry name" value="TRANSPORTER, PUTATIVE (AFU_ORTHOLOGUE AFUA_2G04690)-RELATED"/>
    <property type="match status" value="1"/>
</dbReference>
<dbReference type="Pfam" id="PF02133">
    <property type="entry name" value="Transp_cyt_pur"/>
    <property type="match status" value="1"/>
</dbReference>
<evidence type="ECO:0000256" key="4">
    <source>
        <dbReference type="ARBA" id="ARBA00022553"/>
    </source>
</evidence>
<keyword evidence="4" id="KW-0597">Phosphoprotein</keyword>
<feature type="transmembrane region" description="Helical" evidence="10">
    <location>
        <begin position="185"/>
        <end position="205"/>
    </location>
</feature>
<feature type="transmembrane region" description="Helical" evidence="10">
    <location>
        <begin position="345"/>
        <end position="369"/>
    </location>
</feature>
<feature type="transmembrane region" description="Helical" evidence="10">
    <location>
        <begin position="253"/>
        <end position="276"/>
    </location>
</feature>
<feature type="transmembrane region" description="Helical" evidence="10">
    <location>
        <begin position="453"/>
        <end position="473"/>
    </location>
</feature>
<keyword evidence="6 10" id="KW-1133">Transmembrane helix</keyword>
<dbReference type="FunFam" id="1.10.4160.10:FF:000002">
    <property type="entry name" value="Purine-cytosine permease fcyB"/>
    <property type="match status" value="1"/>
</dbReference>
<dbReference type="GO" id="GO:0015851">
    <property type="term" value="P:nucleobase transport"/>
    <property type="evidence" value="ECO:0007669"/>
    <property type="project" value="UniProtKB-ARBA"/>
</dbReference>
<dbReference type="GO" id="GO:0005886">
    <property type="term" value="C:plasma membrane"/>
    <property type="evidence" value="ECO:0007669"/>
    <property type="project" value="TreeGrafter"/>
</dbReference>
<proteinExistence type="inferred from homology"/>
<dbReference type="Gene3D" id="1.10.4160.10">
    <property type="entry name" value="Hydantoin permease"/>
    <property type="match status" value="1"/>
</dbReference>
<dbReference type="GO" id="GO:0000329">
    <property type="term" value="C:fungal-type vacuole membrane"/>
    <property type="evidence" value="ECO:0007669"/>
    <property type="project" value="TreeGrafter"/>
</dbReference>
<dbReference type="Proteomes" id="UP000184330">
    <property type="component" value="Unassembled WGS sequence"/>
</dbReference>
<keyword evidence="5 10" id="KW-0812">Transmembrane</keyword>
<feature type="transmembrane region" description="Helical" evidence="10">
    <location>
        <begin position="108"/>
        <end position="134"/>
    </location>
</feature>
<name>A0A1L7XQK0_9HELO</name>
<evidence type="ECO:0000256" key="6">
    <source>
        <dbReference type="ARBA" id="ARBA00022989"/>
    </source>
</evidence>
<feature type="transmembrane region" description="Helical" evidence="10">
    <location>
        <begin position="288"/>
        <end position="312"/>
    </location>
</feature>
<gene>
    <name evidence="11" type="ORF">PAC_17188</name>
</gene>
<comment type="subcellular location">
    <subcellularLocation>
        <location evidence="1">Membrane</location>
        <topology evidence="1">Multi-pass membrane protein</topology>
    </subcellularLocation>
</comment>
<comment type="similarity">
    <text evidence="2 8">Belongs to the purine-cytosine permease (2.A.39) family.</text>
</comment>
<feature type="transmembrane region" description="Helical" evidence="10">
    <location>
        <begin position="81"/>
        <end position="102"/>
    </location>
</feature>
<evidence type="ECO:0000256" key="2">
    <source>
        <dbReference type="ARBA" id="ARBA00008974"/>
    </source>
</evidence>
<sequence length="533" mass="57214">MASTKAPEVKEQGLSSPELGSDLDILHGETSSEEDTKPSTGILGRLIHWEEWLDQKMGVEPHGAQRITPDKKKPPKTWMMFFMWSSSGVYTLSSITTGMIPWEYGLSLTQAILIVVFGTLVGAGVAGWCATLGPATGLRQVAISRYSFGWWPSKIIAILNIIEQIGWASVSCITGGQALSAVSNYSVSVVLGIVIINIVSIVLSFGGYTAIVKIENYFWIVFFVIFLVMYGEVGGKADLKTPAEVSGMTFSGNVLSCIAIFYGDGASYASIISDYYVNYPADISKVKVWLLTTFGIFIPVTFGILLGCLVGSTTGVDVDWADAYDNHGVGGLILAMLYPKGFAKFLLVLLSLGGVGLNVIAIYSTALAVQQAAKPLQRVPRFIWSLVTFACILVLSIGGRDKIFDFLENFLSLLGYYNTAFVAILAMEHYYFRKGNLANYDLDGWNTPSKLPIGVAGLTSFLLGIVGAILGMVETYYVGVIAKMIGDDGGDIGNELALVSAREKSASQEAVKERAMLNDNAGSRGAVSLGAIA</sequence>
<dbReference type="PIRSF" id="PIRSF002744">
    <property type="entry name" value="Pur-cyt_permease"/>
    <property type="match status" value="1"/>
</dbReference>
<evidence type="ECO:0000256" key="5">
    <source>
        <dbReference type="ARBA" id="ARBA00022692"/>
    </source>
</evidence>
<feature type="transmembrane region" description="Helical" evidence="10">
    <location>
        <begin position="217"/>
        <end position="233"/>
    </location>
</feature>
<evidence type="ECO:0000256" key="3">
    <source>
        <dbReference type="ARBA" id="ARBA00022448"/>
    </source>
</evidence>
<dbReference type="GO" id="GO:0022857">
    <property type="term" value="F:transmembrane transporter activity"/>
    <property type="evidence" value="ECO:0007669"/>
    <property type="project" value="InterPro"/>
</dbReference>
<evidence type="ECO:0000256" key="7">
    <source>
        <dbReference type="ARBA" id="ARBA00023136"/>
    </source>
</evidence>